<name>A0ABU5A9F5_9HYPH</name>
<proteinExistence type="predicted"/>
<sequence>MAELAIRKPVHEVNAARYDSDCQEALAGSLDGLLAQAEVAGWDRNRAASALMYLAAKRLHARAEN</sequence>
<gene>
    <name evidence="1" type="ORF">RFM42_25320</name>
</gene>
<dbReference type="Proteomes" id="UP001285154">
    <property type="component" value="Unassembled WGS sequence"/>
</dbReference>
<accession>A0ABU5A9F5</accession>
<dbReference type="RefSeq" id="WP_320251792.1">
    <property type="nucleotide sequence ID" value="NZ_JAVIIQ010000012.1"/>
</dbReference>
<evidence type="ECO:0000313" key="1">
    <source>
        <dbReference type="EMBL" id="MDX8534336.1"/>
    </source>
</evidence>
<protein>
    <submittedName>
        <fullName evidence="1">Uncharacterized protein</fullName>
    </submittedName>
</protein>
<reference evidence="1 2" key="1">
    <citation type="submission" date="2023-08" db="EMBL/GenBank/DDBJ databases">
        <title>Implementing the SeqCode for naming new Mesorhizobium species isolated from Vachellia karroo root nodules.</title>
        <authorList>
            <person name="Van Lill M."/>
        </authorList>
    </citation>
    <scope>NUCLEOTIDE SEQUENCE [LARGE SCALE GENOMIC DNA]</scope>
    <source>
        <strain evidence="1 2">VK25D</strain>
    </source>
</reference>
<keyword evidence="2" id="KW-1185">Reference proteome</keyword>
<evidence type="ECO:0000313" key="2">
    <source>
        <dbReference type="Proteomes" id="UP001285154"/>
    </source>
</evidence>
<comment type="caution">
    <text evidence="1">The sequence shown here is derived from an EMBL/GenBank/DDBJ whole genome shotgun (WGS) entry which is preliminary data.</text>
</comment>
<organism evidence="1 2">
    <name type="scientific">Mesorhizobium vachelliae</name>
    <dbReference type="NCBI Taxonomy" id="3072309"/>
    <lineage>
        <taxon>Bacteria</taxon>
        <taxon>Pseudomonadati</taxon>
        <taxon>Pseudomonadota</taxon>
        <taxon>Alphaproteobacteria</taxon>
        <taxon>Hyphomicrobiales</taxon>
        <taxon>Phyllobacteriaceae</taxon>
        <taxon>Mesorhizobium</taxon>
    </lineage>
</organism>
<dbReference type="EMBL" id="JAVIIQ010000012">
    <property type="protein sequence ID" value="MDX8534336.1"/>
    <property type="molecule type" value="Genomic_DNA"/>
</dbReference>